<dbReference type="RefSeq" id="WP_379961478.1">
    <property type="nucleotide sequence ID" value="NZ_JAUYVI010000010.1"/>
</dbReference>
<organism evidence="2 3">
    <name type="scientific">Dongia sedimenti</name>
    <dbReference type="NCBI Taxonomy" id="3064282"/>
    <lineage>
        <taxon>Bacteria</taxon>
        <taxon>Pseudomonadati</taxon>
        <taxon>Pseudomonadota</taxon>
        <taxon>Alphaproteobacteria</taxon>
        <taxon>Rhodospirillales</taxon>
        <taxon>Dongiaceae</taxon>
        <taxon>Dongia</taxon>
    </lineage>
</organism>
<dbReference type="Proteomes" id="UP001230156">
    <property type="component" value="Unassembled WGS sequence"/>
</dbReference>
<gene>
    <name evidence="2" type="ORF">Q8A70_26525</name>
</gene>
<feature type="region of interest" description="Disordered" evidence="1">
    <location>
        <begin position="1"/>
        <end position="22"/>
    </location>
</feature>
<evidence type="ECO:0000313" key="3">
    <source>
        <dbReference type="Proteomes" id="UP001230156"/>
    </source>
</evidence>
<name>A0ABU0YU90_9PROT</name>
<accession>A0ABU0YU90</accession>
<comment type="caution">
    <text evidence="2">The sequence shown here is derived from an EMBL/GenBank/DDBJ whole genome shotgun (WGS) entry which is preliminary data.</text>
</comment>
<protein>
    <submittedName>
        <fullName evidence="2">Uncharacterized protein</fullName>
    </submittedName>
</protein>
<proteinExistence type="predicted"/>
<evidence type="ECO:0000256" key="1">
    <source>
        <dbReference type="SAM" id="MobiDB-lite"/>
    </source>
</evidence>
<evidence type="ECO:0000313" key="2">
    <source>
        <dbReference type="EMBL" id="MDQ7251269.1"/>
    </source>
</evidence>
<sequence length="118" mass="12884">MRAKERRGRHAEAQRKHAASLRAQKIPRRADLARALLDAACRDVALIQSVNIESADADLWRRLMSGALAELARRGFDLKHSRKRMMGALRPKPGSPGAEGDEEGDDACPSGNETAISV</sequence>
<feature type="region of interest" description="Disordered" evidence="1">
    <location>
        <begin position="83"/>
        <end position="118"/>
    </location>
</feature>
<reference evidence="3" key="1">
    <citation type="submission" date="2023-08" db="EMBL/GenBank/DDBJ databases">
        <title>Rhodospirillaceae gen. nov., a novel taxon isolated from the Yangtze River Yuezi River estuary sludge.</title>
        <authorList>
            <person name="Ruan L."/>
        </authorList>
    </citation>
    <scope>NUCLEOTIDE SEQUENCE [LARGE SCALE GENOMIC DNA]</scope>
    <source>
        <strain evidence="3">R-7</strain>
    </source>
</reference>
<keyword evidence="3" id="KW-1185">Reference proteome</keyword>
<dbReference type="EMBL" id="JAUYVI010000010">
    <property type="protein sequence ID" value="MDQ7251269.1"/>
    <property type="molecule type" value="Genomic_DNA"/>
</dbReference>